<evidence type="ECO:0000313" key="3">
    <source>
        <dbReference type="Proteomes" id="UP000886674"/>
    </source>
</evidence>
<reference evidence="2" key="1">
    <citation type="journal article" date="2021" name="Proc. Natl. Acad. Sci. U.S.A.">
        <title>Global biogeography of chemosynthetic symbionts reveals both localized and globally distributed symbiont groups. .</title>
        <authorList>
            <person name="Osvatic J.T."/>
            <person name="Wilkins L.G.E."/>
            <person name="Leibrecht L."/>
            <person name="Leray M."/>
            <person name="Zauner S."/>
            <person name="Polzin J."/>
            <person name="Camacho Y."/>
            <person name="Gros O."/>
            <person name="van Gils J.A."/>
            <person name="Eisen J.A."/>
            <person name="Petersen J.M."/>
            <person name="Yuen B."/>
        </authorList>
    </citation>
    <scope>NUCLEOTIDE SEQUENCE</scope>
    <source>
        <strain evidence="2">MAGclacostrist055</strain>
    </source>
</reference>
<evidence type="ECO:0000256" key="1">
    <source>
        <dbReference type="SAM" id="Phobius"/>
    </source>
</evidence>
<proteinExistence type="predicted"/>
<keyword evidence="1" id="KW-0812">Transmembrane</keyword>
<accession>A0A9E4NMA9</accession>
<protein>
    <submittedName>
        <fullName evidence="2">Uncharacterized protein</fullName>
    </submittedName>
</protein>
<sequence length="103" mass="11791">MKITRIKEGLITLAFLPIFLYQFVHLMSWIAAEPIENIGQKKLDYDSIPEDTQSFYINHGDAIFSAHATIKEEPVLFGLWVALFVVTIIVYTVVILYAKRSNT</sequence>
<evidence type="ECO:0000313" key="2">
    <source>
        <dbReference type="EMBL" id="MCG7979770.1"/>
    </source>
</evidence>
<feature type="transmembrane region" description="Helical" evidence="1">
    <location>
        <begin position="77"/>
        <end position="98"/>
    </location>
</feature>
<keyword evidence="1" id="KW-1133">Transmembrane helix</keyword>
<keyword evidence="1" id="KW-0472">Membrane</keyword>
<dbReference type="EMBL" id="JAEPCR010000084">
    <property type="protein sequence ID" value="MCG7979770.1"/>
    <property type="molecule type" value="Genomic_DNA"/>
</dbReference>
<name>A0A9E4NMA9_9GAMM</name>
<dbReference type="AlphaFoldDB" id="A0A9E4NMA9"/>
<dbReference type="Proteomes" id="UP000886674">
    <property type="component" value="Unassembled WGS sequence"/>
</dbReference>
<organism evidence="2 3">
    <name type="scientific">Candidatus Thiodiazotropha taylori</name>
    <dbReference type="NCBI Taxonomy" id="2792791"/>
    <lineage>
        <taxon>Bacteria</taxon>
        <taxon>Pseudomonadati</taxon>
        <taxon>Pseudomonadota</taxon>
        <taxon>Gammaproteobacteria</taxon>
        <taxon>Chromatiales</taxon>
        <taxon>Sedimenticolaceae</taxon>
        <taxon>Candidatus Thiodiazotropha</taxon>
    </lineage>
</organism>
<gene>
    <name evidence="2" type="ORF">JAY77_16695</name>
</gene>
<comment type="caution">
    <text evidence="2">The sequence shown here is derived from an EMBL/GenBank/DDBJ whole genome shotgun (WGS) entry which is preliminary data.</text>
</comment>